<dbReference type="InterPro" id="IPR002401">
    <property type="entry name" value="Cyt_P450_E_grp-I"/>
</dbReference>
<comment type="caution">
    <text evidence="10">The sequence shown here is derived from an EMBL/GenBank/DDBJ whole genome shotgun (WGS) entry which is preliminary data.</text>
</comment>
<protein>
    <submittedName>
        <fullName evidence="10">Kinase superfamily protein</fullName>
    </submittedName>
</protein>
<dbReference type="GO" id="GO:0016705">
    <property type="term" value="F:oxidoreductase activity, acting on paired donors, with incorporation or reduction of molecular oxygen"/>
    <property type="evidence" value="ECO:0007669"/>
    <property type="project" value="InterPro"/>
</dbReference>
<accession>A0A6A2WTA6</accession>
<reference evidence="10" key="1">
    <citation type="submission" date="2019-09" db="EMBL/GenBank/DDBJ databases">
        <title>Draft genome information of white flower Hibiscus syriacus.</title>
        <authorList>
            <person name="Kim Y.-M."/>
        </authorList>
    </citation>
    <scope>NUCLEOTIDE SEQUENCE [LARGE SCALE GENOMIC DNA]</scope>
    <source>
        <strain evidence="10">YM2019G1</strain>
    </source>
</reference>
<keyword evidence="10" id="KW-0808">Transferase</keyword>
<dbReference type="InterPro" id="IPR001128">
    <property type="entry name" value="Cyt_P450"/>
</dbReference>
<sequence>MAKEFLKTHDQIFASRPQLAVGKYVNYNYSDMLWAPYGPHWRQSRKIYLSELFSSKRLESFQSIRVEEMRAFVSRLHGLSGKPVVLKNHLVCLTLSTISRMVFGKKHFSVSGDDQLGSNSIMSLPEFKRILFGLKGYIKRMKALKKKLDRFHDHVFDQHKRKKKELAKNFVPQDMVDLLLQLADDPDLDVKLTYDHLRGLTLVSIFCSFFLFLKLCLFLIDGSHGLITGPDNRRHKYLGINRRMGDLRTDQTTTTHRKSDQELDRVIGRERWVDEKDIPQLPYLDAIMKETMRKHPIAPLLVPHLAMEDCKVAGYDIRKGTRVYVNTWSIGRDPSLWEQPEEFRPERFLGRDIDVKGRSFELLPFGAGRRMCPAYNLGLKMVQLSIANLLQAFNWKLPDNTKVEDLSMEESSGLTTPRKFPLVAVMEPRLPLHLYKN</sequence>
<keyword evidence="5 9" id="KW-0560">Oxidoreductase</keyword>
<evidence type="ECO:0000256" key="7">
    <source>
        <dbReference type="ARBA" id="ARBA00023033"/>
    </source>
</evidence>
<dbReference type="SUPFAM" id="SSF48264">
    <property type="entry name" value="Cytochrome P450"/>
    <property type="match status" value="1"/>
</dbReference>
<comment type="similarity">
    <text evidence="2 9">Belongs to the cytochrome P450 family.</text>
</comment>
<feature type="binding site" description="axial binding residue" evidence="8">
    <location>
        <position position="372"/>
    </location>
    <ligand>
        <name>heme</name>
        <dbReference type="ChEBI" id="CHEBI:30413"/>
    </ligand>
    <ligandPart>
        <name>Fe</name>
        <dbReference type="ChEBI" id="CHEBI:18248"/>
    </ligandPart>
</feature>
<keyword evidence="7 9" id="KW-0503">Monooxygenase</keyword>
<evidence type="ECO:0000313" key="11">
    <source>
        <dbReference type="Proteomes" id="UP000436088"/>
    </source>
</evidence>
<dbReference type="AlphaFoldDB" id="A0A6A2WTA6"/>
<dbReference type="InterPro" id="IPR036396">
    <property type="entry name" value="Cyt_P450_sf"/>
</dbReference>
<evidence type="ECO:0000256" key="2">
    <source>
        <dbReference type="ARBA" id="ARBA00010617"/>
    </source>
</evidence>
<evidence type="ECO:0000256" key="5">
    <source>
        <dbReference type="ARBA" id="ARBA00023002"/>
    </source>
</evidence>
<dbReference type="GO" id="GO:0004497">
    <property type="term" value="F:monooxygenase activity"/>
    <property type="evidence" value="ECO:0007669"/>
    <property type="project" value="UniProtKB-KW"/>
</dbReference>
<dbReference type="EMBL" id="VEPZ02001748">
    <property type="protein sequence ID" value="KAE8658000.1"/>
    <property type="molecule type" value="Genomic_DNA"/>
</dbReference>
<dbReference type="PRINTS" id="PR00463">
    <property type="entry name" value="EP450I"/>
</dbReference>
<dbReference type="PANTHER" id="PTHR47944">
    <property type="entry name" value="CYTOCHROME P450 98A9"/>
    <property type="match status" value="1"/>
</dbReference>
<dbReference type="GO" id="GO:0020037">
    <property type="term" value="F:heme binding"/>
    <property type="evidence" value="ECO:0007669"/>
    <property type="project" value="InterPro"/>
</dbReference>
<dbReference type="PANTHER" id="PTHR47944:SF5">
    <property type="entry name" value="CYTOCHROME P450 71A1-LIKE"/>
    <property type="match status" value="1"/>
</dbReference>
<dbReference type="InterPro" id="IPR017972">
    <property type="entry name" value="Cyt_P450_CS"/>
</dbReference>
<keyword evidence="3 8" id="KW-0349">Heme</keyword>
<gene>
    <name evidence="10" type="ORF">F3Y22_tig00116975pilonHSYRG00032</name>
</gene>
<name>A0A6A2WTA6_HIBSY</name>
<keyword evidence="10" id="KW-0418">Kinase</keyword>
<dbReference type="FunFam" id="1.10.630.10:FF:000126">
    <property type="entry name" value="Predicted protein"/>
    <property type="match status" value="1"/>
</dbReference>
<dbReference type="Gene3D" id="1.10.630.10">
    <property type="entry name" value="Cytochrome P450"/>
    <property type="match status" value="2"/>
</dbReference>
<evidence type="ECO:0000256" key="6">
    <source>
        <dbReference type="ARBA" id="ARBA00023004"/>
    </source>
</evidence>
<organism evidence="10 11">
    <name type="scientific">Hibiscus syriacus</name>
    <name type="common">Rose of Sharon</name>
    <dbReference type="NCBI Taxonomy" id="106335"/>
    <lineage>
        <taxon>Eukaryota</taxon>
        <taxon>Viridiplantae</taxon>
        <taxon>Streptophyta</taxon>
        <taxon>Embryophyta</taxon>
        <taxon>Tracheophyta</taxon>
        <taxon>Spermatophyta</taxon>
        <taxon>Magnoliopsida</taxon>
        <taxon>eudicotyledons</taxon>
        <taxon>Gunneridae</taxon>
        <taxon>Pentapetalae</taxon>
        <taxon>rosids</taxon>
        <taxon>malvids</taxon>
        <taxon>Malvales</taxon>
        <taxon>Malvaceae</taxon>
        <taxon>Malvoideae</taxon>
        <taxon>Hibiscus</taxon>
    </lineage>
</organism>
<evidence type="ECO:0000256" key="1">
    <source>
        <dbReference type="ARBA" id="ARBA00001971"/>
    </source>
</evidence>
<dbReference type="Proteomes" id="UP000436088">
    <property type="component" value="Unassembled WGS sequence"/>
</dbReference>
<dbReference type="GO" id="GO:0016301">
    <property type="term" value="F:kinase activity"/>
    <property type="evidence" value="ECO:0007669"/>
    <property type="project" value="UniProtKB-KW"/>
</dbReference>
<evidence type="ECO:0000256" key="4">
    <source>
        <dbReference type="ARBA" id="ARBA00022723"/>
    </source>
</evidence>
<keyword evidence="6 8" id="KW-0408">Iron</keyword>
<evidence type="ECO:0000256" key="9">
    <source>
        <dbReference type="RuleBase" id="RU000461"/>
    </source>
</evidence>
<keyword evidence="11" id="KW-1185">Reference proteome</keyword>
<evidence type="ECO:0000256" key="8">
    <source>
        <dbReference type="PIRSR" id="PIRSR602401-1"/>
    </source>
</evidence>
<dbReference type="Pfam" id="PF00067">
    <property type="entry name" value="p450"/>
    <property type="match status" value="2"/>
</dbReference>
<comment type="cofactor">
    <cofactor evidence="1 8">
        <name>heme</name>
        <dbReference type="ChEBI" id="CHEBI:30413"/>
    </cofactor>
</comment>
<dbReference type="PROSITE" id="PS00086">
    <property type="entry name" value="CYTOCHROME_P450"/>
    <property type="match status" value="1"/>
</dbReference>
<dbReference type="CDD" id="cd20618">
    <property type="entry name" value="CYP71_clan"/>
    <property type="match status" value="1"/>
</dbReference>
<proteinExistence type="inferred from homology"/>
<keyword evidence="4 8" id="KW-0479">Metal-binding</keyword>
<evidence type="ECO:0000313" key="10">
    <source>
        <dbReference type="EMBL" id="KAE8658000.1"/>
    </source>
</evidence>
<evidence type="ECO:0000256" key="3">
    <source>
        <dbReference type="ARBA" id="ARBA00022617"/>
    </source>
</evidence>
<dbReference type="GO" id="GO:0005506">
    <property type="term" value="F:iron ion binding"/>
    <property type="evidence" value="ECO:0007669"/>
    <property type="project" value="InterPro"/>
</dbReference>